<dbReference type="InterPro" id="IPR036388">
    <property type="entry name" value="WH-like_DNA-bd_sf"/>
</dbReference>
<keyword evidence="1" id="KW-0805">Transcription regulation</keyword>
<dbReference type="PANTHER" id="PTHR42756:SF1">
    <property type="entry name" value="TRANSCRIPTIONAL REPRESSOR OF EMRAB OPERON"/>
    <property type="match status" value="1"/>
</dbReference>
<gene>
    <name evidence="5" type="ordered locus">Psta_1580</name>
</gene>
<sequence>MDGQQLAMALRGAYLLFHRASQAQLVQIIEQTAADPDTADVTADQLLLLSVLDSQPEELTQRQLTDQTFSDASTIRAMLVLLEQKGLVSRRADQHDGRARRVSLTAAGRRVVSRLSKQMTPVFNSLAESIPAEHQAPLAAALAAIASNFDRK</sequence>
<dbReference type="STRING" id="530564.Psta_1580"/>
<dbReference type="Gene3D" id="1.10.10.10">
    <property type="entry name" value="Winged helix-like DNA-binding domain superfamily/Winged helix DNA-binding domain"/>
    <property type="match status" value="1"/>
</dbReference>
<keyword evidence="6" id="KW-1185">Reference proteome</keyword>
<dbReference type="HOGENOM" id="CLU_083287_18_6_0"/>
<dbReference type="EMBL" id="CP001848">
    <property type="protein sequence ID" value="ADB16255.1"/>
    <property type="molecule type" value="Genomic_DNA"/>
</dbReference>
<reference evidence="5 6" key="1">
    <citation type="journal article" date="2009" name="Stand. Genomic Sci.">
        <title>Complete genome sequence of Pirellula staleyi type strain (ATCC 27377).</title>
        <authorList>
            <person name="Clum A."/>
            <person name="Tindall B.J."/>
            <person name="Sikorski J."/>
            <person name="Ivanova N."/>
            <person name="Mavrommatis K."/>
            <person name="Lucas S."/>
            <person name="Glavina del Rio T."/>
            <person name="Nolan M."/>
            <person name="Chen F."/>
            <person name="Tice H."/>
            <person name="Pitluck S."/>
            <person name="Cheng J.F."/>
            <person name="Chertkov O."/>
            <person name="Brettin T."/>
            <person name="Han C."/>
            <person name="Detter J.C."/>
            <person name="Kuske C."/>
            <person name="Bruce D."/>
            <person name="Goodwin L."/>
            <person name="Ovchinikova G."/>
            <person name="Pati A."/>
            <person name="Mikhailova N."/>
            <person name="Chen A."/>
            <person name="Palaniappan K."/>
            <person name="Land M."/>
            <person name="Hauser L."/>
            <person name="Chang Y.J."/>
            <person name="Jeffries C.D."/>
            <person name="Chain P."/>
            <person name="Rohde M."/>
            <person name="Goker M."/>
            <person name="Bristow J."/>
            <person name="Eisen J.A."/>
            <person name="Markowitz V."/>
            <person name="Hugenholtz P."/>
            <person name="Kyrpides N.C."/>
            <person name="Klenk H.P."/>
            <person name="Lapidus A."/>
        </authorList>
    </citation>
    <scope>NUCLEOTIDE SEQUENCE [LARGE SCALE GENOMIC DNA]</scope>
    <source>
        <strain evidence="6">ATCC 27377 / DSM 6068 / ICPB 4128</strain>
    </source>
</reference>
<keyword evidence="3" id="KW-0804">Transcription</keyword>
<dbReference type="SMART" id="SM00347">
    <property type="entry name" value="HTH_MARR"/>
    <property type="match status" value="1"/>
</dbReference>
<accession>D2QY41</accession>
<evidence type="ECO:0000313" key="5">
    <source>
        <dbReference type="EMBL" id="ADB16255.1"/>
    </source>
</evidence>
<dbReference type="InterPro" id="IPR023187">
    <property type="entry name" value="Tscrpt_reg_MarR-type_CS"/>
</dbReference>
<protein>
    <submittedName>
        <fullName evidence="5">Transcriptional regulator, MarR family</fullName>
    </submittedName>
</protein>
<dbReference type="Proteomes" id="UP000001887">
    <property type="component" value="Chromosome"/>
</dbReference>
<proteinExistence type="predicted"/>
<dbReference type="AlphaFoldDB" id="D2QY41"/>
<dbReference type="PANTHER" id="PTHR42756">
    <property type="entry name" value="TRANSCRIPTIONAL REGULATOR, MARR"/>
    <property type="match status" value="1"/>
</dbReference>
<dbReference type="Pfam" id="PF12802">
    <property type="entry name" value="MarR_2"/>
    <property type="match status" value="1"/>
</dbReference>
<dbReference type="SUPFAM" id="SSF46785">
    <property type="entry name" value="Winged helix' DNA-binding domain"/>
    <property type="match status" value="1"/>
</dbReference>
<name>D2QY41_PIRSD</name>
<dbReference type="OrthoDB" id="4463574at2"/>
<evidence type="ECO:0000259" key="4">
    <source>
        <dbReference type="PROSITE" id="PS50995"/>
    </source>
</evidence>
<evidence type="ECO:0000256" key="3">
    <source>
        <dbReference type="ARBA" id="ARBA00023163"/>
    </source>
</evidence>
<evidence type="ECO:0000256" key="1">
    <source>
        <dbReference type="ARBA" id="ARBA00023015"/>
    </source>
</evidence>
<keyword evidence="2" id="KW-0238">DNA-binding</keyword>
<dbReference type="GO" id="GO:0003677">
    <property type="term" value="F:DNA binding"/>
    <property type="evidence" value="ECO:0007669"/>
    <property type="project" value="UniProtKB-KW"/>
</dbReference>
<dbReference type="PROSITE" id="PS50995">
    <property type="entry name" value="HTH_MARR_2"/>
    <property type="match status" value="1"/>
</dbReference>
<organism evidence="5 6">
    <name type="scientific">Pirellula staleyi (strain ATCC 27377 / DSM 6068 / ICPB 4128)</name>
    <name type="common">Pirella staleyi</name>
    <dbReference type="NCBI Taxonomy" id="530564"/>
    <lineage>
        <taxon>Bacteria</taxon>
        <taxon>Pseudomonadati</taxon>
        <taxon>Planctomycetota</taxon>
        <taxon>Planctomycetia</taxon>
        <taxon>Pirellulales</taxon>
        <taxon>Pirellulaceae</taxon>
        <taxon>Pirellula</taxon>
    </lineage>
</organism>
<evidence type="ECO:0000313" key="6">
    <source>
        <dbReference type="Proteomes" id="UP000001887"/>
    </source>
</evidence>
<dbReference type="PROSITE" id="PS01117">
    <property type="entry name" value="HTH_MARR_1"/>
    <property type="match status" value="1"/>
</dbReference>
<dbReference type="InterPro" id="IPR036390">
    <property type="entry name" value="WH_DNA-bd_sf"/>
</dbReference>
<dbReference type="GO" id="GO:0003700">
    <property type="term" value="F:DNA-binding transcription factor activity"/>
    <property type="evidence" value="ECO:0007669"/>
    <property type="project" value="InterPro"/>
</dbReference>
<dbReference type="eggNOG" id="COG1846">
    <property type="taxonomic scope" value="Bacteria"/>
</dbReference>
<dbReference type="InterPro" id="IPR000835">
    <property type="entry name" value="HTH_MarR-typ"/>
</dbReference>
<dbReference type="KEGG" id="psl:Psta_1580"/>
<feature type="domain" description="HTH marR-type" evidence="4">
    <location>
        <begin position="22"/>
        <end position="147"/>
    </location>
</feature>
<evidence type="ECO:0000256" key="2">
    <source>
        <dbReference type="ARBA" id="ARBA00023125"/>
    </source>
</evidence>